<proteinExistence type="predicted"/>
<feature type="region of interest" description="Disordered" evidence="1">
    <location>
        <begin position="158"/>
        <end position="179"/>
    </location>
</feature>
<dbReference type="InterPro" id="IPR000477">
    <property type="entry name" value="RT_dom"/>
</dbReference>
<feature type="compositionally biased region" description="Basic residues" evidence="1">
    <location>
        <begin position="317"/>
        <end position="326"/>
    </location>
</feature>
<dbReference type="PANTHER" id="PTHR24559:SF444">
    <property type="entry name" value="REVERSE TRANSCRIPTASE DOMAIN-CONTAINING PROTEIN"/>
    <property type="match status" value="1"/>
</dbReference>
<dbReference type="EMBL" id="JAEFCI010004735">
    <property type="protein sequence ID" value="KAG5460773.1"/>
    <property type="molecule type" value="Genomic_DNA"/>
</dbReference>
<dbReference type="Proteomes" id="UP000673691">
    <property type="component" value="Unassembled WGS sequence"/>
</dbReference>
<dbReference type="AlphaFoldDB" id="A0A8H7ZXE3"/>
<gene>
    <name evidence="3" type="ORF">BJ554DRAFT_7137</name>
</gene>
<feature type="compositionally biased region" description="Basic and acidic residues" evidence="1">
    <location>
        <begin position="160"/>
        <end position="169"/>
    </location>
</feature>
<evidence type="ECO:0000256" key="1">
    <source>
        <dbReference type="SAM" id="MobiDB-lite"/>
    </source>
</evidence>
<feature type="non-terminal residue" evidence="3">
    <location>
        <position position="355"/>
    </location>
</feature>
<feature type="compositionally biased region" description="Acidic residues" evidence="1">
    <location>
        <begin position="119"/>
        <end position="129"/>
    </location>
</feature>
<name>A0A8H7ZXE3_9FUNG</name>
<dbReference type="SUPFAM" id="SSF56672">
    <property type="entry name" value="DNA/RNA polymerases"/>
    <property type="match status" value="1"/>
</dbReference>
<feature type="compositionally biased region" description="Acidic residues" evidence="1">
    <location>
        <begin position="170"/>
        <end position="179"/>
    </location>
</feature>
<dbReference type="InterPro" id="IPR053134">
    <property type="entry name" value="RNA-dir_DNA_polymerase"/>
</dbReference>
<evidence type="ECO:0000259" key="2">
    <source>
        <dbReference type="PROSITE" id="PS50878"/>
    </source>
</evidence>
<protein>
    <recommendedName>
        <fullName evidence="2">Reverse transcriptase domain-containing protein</fullName>
    </recommendedName>
</protein>
<dbReference type="Gene3D" id="3.30.70.270">
    <property type="match status" value="1"/>
</dbReference>
<feature type="region of interest" description="Disordered" evidence="1">
    <location>
        <begin position="315"/>
        <end position="355"/>
    </location>
</feature>
<dbReference type="PROSITE" id="PS50878">
    <property type="entry name" value="RT_POL"/>
    <property type="match status" value="1"/>
</dbReference>
<feature type="domain" description="Reverse transcriptase" evidence="2">
    <location>
        <begin position="1"/>
        <end position="287"/>
    </location>
</feature>
<keyword evidence="4" id="KW-1185">Reference proteome</keyword>
<sequence length="355" mass="38340">MTKEPTKWRLCGTQAIFVGVRIPPNVAEFRFFHLRMGVVQVRCNVSLATNRTGPDRPAAWPAPAGLRVPPKAVVVFPFVGRTPVELVGVGDPDAAVVKSVAVALPAPEGGGDASPAPPDEVDEEGEEAAVVDRKDPRRFVGGRSGARGRVGGVRSVSMRVRGDGRGGEEAEKEESDEIAGGEGALHGALKQLSGLDMGTLSGRTVMPFGLCNAPTTFITWMNAVLGDLMDVCMVAYMDDILIYSQTEADHQTHIAQVLENFRGHQVYVNREKSMFSKTSVEFLGHIFDATGVQVKEDYQRAVKEWLPVLAAGEGRRARGSGRKAQGKGREAVEGRKRRRDRGQDGPRTRGSTNKL</sequence>
<reference evidence="3 4" key="1">
    <citation type="journal article" name="Sci. Rep.">
        <title>Genome-scale phylogenetic analyses confirm Olpidium as the closest living zoosporic fungus to the non-flagellated, terrestrial fungi.</title>
        <authorList>
            <person name="Chang Y."/>
            <person name="Rochon D."/>
            <person name="Sekimoto S."/>
            <person name="Wang Y."/>
            <person name="Chovatia M."/>
            <person name="Sandor L."/>
            <person name="Salamov A."/>
            <person name="Grigoriev I.V."/>
            <person name="Stajich J.E."/>
            <person name="Spatafora J.W."/>
        </authorList>
    </citation>
    <scope>NUCLEOTIDE SEQUENCE [LARGE SCALE GENOMIC DNA]</scope>
    <source>
        <strain evidence="3">S191</strain>
    </source>
</reference>
<evidence type="ECO:0000313" key="4">
    <source>
        <dbReference type="Proteomes" id="UP000673691"/>
    </source>
</evidence>
<dbReference type="Pfam" id="PF00078">
    <property type="entry name" value="RVT_1"/>
    <property type="match status" value="1"/>
</dbReference>
<dbReference type="CDD" id="cd01647">
    <property type="entry name" value="RT_LTR"/>
    <property type="match status" value="1"/>
</dbReference>
<comment type="caution">
    <text evidence="3">The sequence shown here is derived from an EMBL/GenBank/DDBJ whole genome shotgun (WGS) entry which is preliminary data.</text>
</comment>
<feature type="region of interest" description="Disordered" evidence="1">
    <location>
        <begin position="105"/>
        <end position="145"/>
    </location>
</feature>
<organism evidence="3 4">
    <name type="scientific">Olpidium bornovanus</name>
    <dbReference type="NCBI Taxonomy" id="278681"/>
    <lineage>
        <taxon>Eukaryota</taxon>
        <taxon>Fungi</taxon>
        <taxon>Fungi incertae sedis</taxon>
        <taxon>Olpidiomycota</taxon>
        <taxon>Olpidiomycotina</taxon>
        <taxon>Olpidiomycetes</taxon>
        <taxon>Olpidiales</taxon>
        <taxon>Olpidiaceae</taxon>
        <taxon>Olpidium</taxon>
    </lineage>
</organism>
<dbReference type="FunFam" id="3.30.70.270:FF:000003">
    <property type="entry name" value="Transposon Ty3-G Gag-Pol polyprotein"/>
    <property type="match status" value="1"/>
</dbReference>
<dbReference type="OrthoDB" id="3043407at2759"/>
<dbReference type="PANTHER" id="PTHR24559">
    <property type="entry name" value="TRANSPOSON TY3-I GAG-POL POLYPROTEIN"/>
    <property type="match status" value="1"/>
</dbReference>
<accession>A0A8H7ZXE3</accession>
<dbReference type="InterPro" id="IPR043502">
    <property type="entry name" value="DNA/RNA_pol_sf"/>
</dbReference>
<evidence type="ECO:0000313" key="3">
    <source>
        <dbReference type="EMBL" id="KAG5460773.1"/>
    </source>
</evidence>
<dbReference type="InterPro" id="IPR043128">
    <property type="entry name" value="Rev_trsase/Diguanyl_cyclase"/>
</dbReference>